<evidence type="ECO:0000259" key="1">
    <source>
        <dbReference type="Pfam" id="PF12680"/>
    </source>
</evidence>
<dbReference type="Gene3D" id="3.10.450.50">
    <property type="match status" value="1"/>
</dbReference>
<dbReference type="InterPro" id="IPR032710">
    <property type="entry name" value="NTF2-like_dom_sf"/>
</dbReference>
<dbReference type="RefSeq" id="WP_369721240.1">
    <property type="nucleotide sequence ID" value="NZ_CP165734.1"/>
</dbReference>
<protein>
    <submittedName>
        <fullName evidence="2">Ester cyclase</fullName>
    </submittedName>
</protein>
<dbReference type="Pfam" id="PF12680">
    <property type="entry name" value="SnoaL_2"/>
    <property type="match status" value="1"/>
</dbReference>
<name>A0AB39XFZ4_9BRAD</name>
<sequence>MSQQKELLREIARAINENEPFRVEEWFTEDFRLIEPTKPNWPLGREGASKLLALFRTLTPPLKFVALDMVEEADRVAVRWQLFATHQGEPLRLASMAMYRFDCGKIAEDWGIPIPGEWAN</sequence>
<dbReference type="AlphaFoldDB" id="A0AB39XFZ4"/>
<proteinExistence type="predicted"/>
<gene>
    <name evidence="2" type="ORF">AB8Z38_29910</name>
</gene>
<dbReference type="SUPFAM" id="SSF54427">
    <property type="entry name" value="NTF2-like"/>
    <property type="match status" value="1"/>
</dbReference>
<dbReference type="InterPro" id="IPR037401">
    <property type="entry name" value="SnoaL-like"/>
</dbReference>
<evidence type="ECO:0000313" key="2">
    <source>
        <dbReference type="EMBL" id="XDV56793.1"/>
    </source>
</evidence>
<accession>A0AB39XFZ4</accession>
<reference evidence="2" key="1">
    <citation type="submission" date="2024-08" db="EMBL/GenBank/DDBJ databases">
        <authorList>
            <person name="Chaddad Z."/>
            <person name="Lamrabet M."/>
            <person name="Bouhnik O."/>
            <person name="Alami S."/>
            <person name="Wipf D."/>
            <person name="Courty P.E."/>
            <person name="Missbah El Idrissi M."/>
        </authorList>
    </citation>
    <scope>NUCLEOTIDE SEQUENCE</scope>
    <source>
        <strain evidence="2">LLZ17</strain>
    </source>
</reference>
<feature type="domain" description="SnoaL-like" evidence="1">
    <location>
        <begin position="9"/>
        <end position="108"/>
    </location>
</feature>
<organism evidence="2">
    <name type="scientific">Bradyrhizobium sp. LLZ17</name>
    <dbReference type="NCBI Taxonomy" id="3239388"/>
    <lineage>
        <taxon>Bacteria</taxon>
        <taxon>Pseudomonadati</taxon>
        <taxon>Pseudomonadota</taxon>
        <taxon>Alphaproteobacteria</taxon>
        <taxon>Hyphomicrobiales</taxon>
        <taxon>Nitrobacteraceae</taxon>
        <taxon>Bradyrhizobium</taxon>
    </lineage>
</organism>
<dbReference type="EMBL" id="CP165734">
    <property type="protein sequence ID" value="XDV56793.1"/>
    <property type="molecule type" value="Genomic_DNA"/>
</dbReference>